<dbReference type="PROSITE" id="PS51257">
    <property type="entry name" value="PROKAR_LIPOPROTEIN"/>
    <property type="match status" value="1"/>
</dbReference>
<accession>A0A2T5J0W1</accession>
<evidence type="ECO:0000259" key="2">
    <source>
        <dbReference type="Pfam" id="PF07603"/>
    </source>
</evidence>
<dbReference type="InterPro" id="IPR011460">
    <property type="entry name" value="Lcl_C"/>
</dbReference>
<protein>
    <submittedName>
        <fullName evidence="3">Uncharacterized protein DUF1566</fullName>
    </submittedName>
</protein>
<proteinExistence type="predicted"/>
<feature type="chain" id="PRO_5015674646" evidence="1">
    <location>
        <begin position="26"/>
        <end position="182"/>
    </location>
</feature>
<dbReference type="PANTHER" id="PTHR35812:SF1">
    <property type="entry name" value="LIPOPROTEIN"/>
    <property type="match status" value="1"/>
</dbReference>
<keyword evidence="1" id="KW-0732">Signal</keyword>
<reference evidence="3 4" key="1">
    <citation type="submission" date="2018-04" db="EMBL/GenBank/DDBJ databases">
        <title>Genomic Encyclopedia of Archaeal and Bacterial Type Strains, Phase II (KMG-II): from individual species to whole genera.</title>
        <authorList>
            <person name="Goeker M."/>
        </authorList>
    </citation>
    <scope>NUCLEOTIDE SEQUENCE [LARGE SCALE GENOMIC DNA]</scope>
    <source>
        <strain evidence="3 4">DSM 5822</strain>
    </source>
</reference>
<organism evidence="3 4">
    <name type="scientific">Agitococcus lubricus</name>
    <dbReference type="NCBI Taxonomy" id="1077255"/>
    <lineage>
        <taxon>Bacteria</taxon>
        <taxon>Pseudomonadati</taxon>
        <taxon>Pseudomonadota</taxon>
        <taxon>Gammaproteobacteria</taxon>
        <taxon>Moraxellales</taxon>
        <taxon>Moraxellaceae</taxon>
        <taxon>Agitococcus</taxon>
    </lineage>
</organism>
<evidence type="ECO:0000313" key="3">
    <source>
        <dbReference type="EMBL" id="PTQ90003.1"/>
    </source>
</evidence>
<dbReference type="EMBL" id="QAON01000004">
    <property type="protein sequence ID" value="PTQ90003.1"/>
    <property type="molecule type" value="Genomic_DNA"/>
</dbReference>
<gene>
    <name evidence="3" type="ORF">C8N29_10441</name>
</gene>
<evidence type="ECO:0000313" key="4">
    <source>
        <dbReference type="Proteomes" id="UP000244223"/>
    </source>
</evidence>
<dbReference type="Proteomes" id="UP000244223">
    <property type="component" value="Unassembled WGS sequence"/>
</dbReference>
<dbReference type="RefSeq" id="WP_239986962.1">
    <property type="nucleotide sequence ID" value="NZ_QAON01000004.1"/>
</dbReference>
<keyword evidence="4" id="KW-1185">Reference proteome</keyword>
<dbReference type="PANTHER" id="PTHR35812">
    <property type="entry name" value="LIPOPROTEIN"/>
    <property type="match status" value="1"/>
</dbReference>
<comment type="caution">
    <text evidence="3">The sequence shown here is derived from an EMBL/GenBank/DDBJ whole genome shotgun (WGS) entry which is preliminary data.</text>
</comment>
<name>A0A2T5J0W1_9GAMM</name>
<feature type="domain" description="Lcl C-terminal" evidence="2">
    <location>
        <begin position="48"/>
        <end position="173"/>
    </location>
</feature>
<evidence type="ECO:0000256" key="1">
    <source>
        <dbReference type="SAM" id="SignalP"/>
    </source>
</evidence>
<sequence length="182" mass="20257">MNKCRHVYPIATLMIGLLNSPSLFAACFANIISDTPNSRYQIQANPQEVKDLKTGLIWQRCSLGQTWNGLTCEGEALTYTWQEALKAASEFGRGYQLPNIKELRSLVNKACINPAINSLLFPNTASFPYWTSTPVQFEPTYSWSVVFGAPFLPESSAGETSGSLKSDKYHVRLLKVSDELAR</sequence>
<dbReference type="Pfam" id="PF07603">
    <property type="entry name" value="Lcl_C"/>
    <property type="match status" value="1"/>
</dbReference>
<feature type="signal peptide" evidence="1">
    <location>
        <begin position="1"/>
        <end position="25"/>
    </location>
</feature>
<dbReference type="AlphaFoldDB" id="A0A2T5J0W1"/>